<keyword evidence="2" id="KW-1185">Reference proteome</keyword>
<sequence length="131" mass="15736">MKCTPKVRHQTFEMFFMKYGYEQRLIIVSRVKQEEAIAHLSRECHINKTQILTWVRMWDKYGRSELEQQPHCRPTVQLKEEVVHLILEKGVSLAHIRVEYRIDKTVLQRRGSTVRKYGYEALKPSKRRGDH</sequence>
<dbReference type="InterPro" id="IPR009057">
    <property type="entry name" value="Homeodomain-like_sf"/>
</dbReference>
<dbReference type="SUPFAM" id="SSF46689">
    <property type="entry name" value="Homeodomain-like"/>
    <property type="match status" value="1"/>
</dbReference>
<dbReference type="SUPFAM" id="SSF48295">
    <property type="entry name" value="TrpR-like"/>
    <property type="match status" value="1"/>
</dbReference>
<dbReference type="Proteomes" id="UP000056419">
    <property type="component" value="Unassembled WGS sequence"/>
</dbReference>
<dbReference type="EMBL" id="LRGC01000001">
    <property type="protein sequence ID" value="KWR57819.1"/>
    <property type="molecule type" value="Genomic_DNA"/>
</dbReference>
<name>A0A125MGP2_BACSE</name>
<dbReference type="PATRIC" id="fig|46506.5.peg.389"/>
<dbReference type="PANTHER" id="PTHR33795:SF1">
    <property type="entry name" value="INSERTION ELEMENT IS150 PROTEIN INSJ"/>
    <property type="match status" value="1"/>
</dbReference>
<dbReference type="AlphaFoldDB" id="A0A125MGP2"/>
<dbReference type="InterPro" id="IPR052057">
    <property type="entry name" value="IS150/IS1296_orfA-like"/>
</dbReference>
<reference evidence="1 2" key="1">
    <citation type="journal article" date="2016" name="BMC Genomics">
        <title>Type VI secretion systems of human gut Bacteroidales segregate into three genetic architectures, two of which are contained on mobile genetic elements.</title>
        <authorList>
            <person name="Coyne M.J."/>
            <person name="Roelofs K.G."/>
            <person name="Comstock L.E."/>
        </authorList>
    </citation>
    <scope>NUCLEOTIDE SEQUENCE [LARGE SCALE GENOMIC DNA]</scope>
    <source>
        <strain evidence="1 2">CL09T03C01</strain>
    </source>
</reference>
<protein>
    <submittedName>
        <fullName evidence="1">Helix-turn-helix domain protein</fullName>
    </submittedName>
</protein>
<evidence type="ECO:0000313" key="2">
    <source>
        <dbReference type="Proteomes" id="UP000056419"/>
    </source>
</evidence>
<dbReference type="GO" id="GO:0043565">
    <property type="term" value="F:sequence-specific DNA binding"/>
    <property type="evidence" value="ECO:0007669"/>
    <property type="project" value="InterPro"/>
</dbReference>
<accession>A0A125MGP2</accession>
<dbReference type="PANTHER" id="PTHR33795">
    <property type="entry name" value="INSERTION ELEMENT IS150 PROTEIN INSJ"/>
    <property type="match status" value="1"/>
</dbReference>
<gene>
    <name evidence="1" type="ORF">AA415_00362</name>
</gene>
<organism evidence="1 2">
    <name type="scientific">Bacteroides stercoris</name>
    <dbReference type="NCBI Taxonomy" id="46506"/>
    <lineage>
        <taxon>Bacteria</taxon>
        <taxon>Pseudomonadati</taxon>
        <taxon>Bacteroidota</taxon>
        <taxon>Bacteroidia</taxon>
        <taxon>Bacteroidales</taxon>
        <taxon>Bacteroidaceae</taxon>
        <taxon>Bacteroides</taxon>
    </lineage>
</organism>
<evidence type="ECO:0000313" key="1">
    <source>
        <dbReference type="EMBL" id="KWR57819.1"/>
    </source>
</evidence>
<dbReference type="STRING" id="46506.AA415_00362"/>
<dbReference type="InterPro" id="IPR010921">
    <property type="entry name" value="Trp_repressor/repl_initiator"/>
</dbReference>
<comment type="caution">
    <text evidence="1">The sequence shown here is derived from an EMBL/GenBank/DDBJ whole genome shotgun (WGS) entry which is preliminary data.</text>
</comment>
<proteinExistence type="predicted"/>